<sequence length="114" mass="11741">MRTALKAVIAAAVITLGLTTVAASPAMANAPAPYCESGASQFLCDADSTGTTTWSITWWGGSVGTFTTAGSTLFASCPYSSIGKQVRASYSYVSGGTTVYSDQSSFICRSGPWQ</sequence>
<protein>
    <recommendedName>
        <fullName evidence="4">Ig-like domain-containing protein</fullName>
    </recommendedName>
</protein>
<dbReference type="EMBL" id="JACHMN010000003">
    <property type="protein sequence ID" value="MBB5873918.1"/>
    <property type="molecule type" value="Genomic_DNA"/>
</dbReference>
<proteinExistence type="predicted"/>
<dbReference type="RefSeq" id="WP_184845602.1">
    <property type="nucleotide sequence ID" value="NZ_JACHMN010000003.1"/>
</dbReference>
<name>A0A841C2C9_9ACTN</name>
<evidence type="ECO:0000313" key="2">
    <source>
        <dbReference type="EMBL" id="MBB5873918.1"/>
    </source>
</evidence>
<gene>
    <name evidence="2" type="ORF">F4553_007352</name>
</gene>
<evidence type="ECO:0000256" key="1">
    <source>
        <dbReference type="SAM" id="SignalP"/>
    </source>
</evidence>
<accession>A0A841C2C9</accession>
<evidence type="ECO:0008006" key="4">
    <source>
        <dbReference type="Google" id="ProtNLM"/>
    </source>
</evidence>
<organism evidence="2 3">
    <name type="scientific">Allocatelliglobosispora scoriae</name>
    <dbReference type="NCBI Taxonomy" id="643052"/>
    <lineage>
        <taxon>Bacteria</taxon>
        <taxon>Bacillati</taxon>
        <taxon>Actinomycetota</taxon>
        <taxon>Actinomycetes</taxon>
        <taxon>Micromonosporales</taxon>
        <taxon>Micromonosporaceae</taxon>
        <taxon>Allocatelliglobosispora</taxon>
    </lineage>
</organism>
<dbReference type="AlphaFoldDB" id="A0A841C2C9"/>
<keyword evidence="1" id="KW-0732">Signal</keyword>
<feature type="chain" id="PRO_5038801550" description="Ig-like domain-containing protein" evidence="1">
    <location>
        <begin position="23"/>
        <end position="114"/>
    </location>
</feature>
<comment type="caution">
    <text evidence="2">The sequence shown here is derived from an EMBL/GenBank/DDBJ whole genome shotgun (WGS) entry which is preliminary data.</text>
</comment>
<dbReference type="Proteomes" id="UP000587527">
    <property type="component" value="Unassembled WGS sequence"/>
</dbReference>
<feature type="signal peptide" evidence="1">
    <location>
        <begin position="1"/>
        <end position="22"/>
    </location>
</feature>
<evidence type="ECO:0000313" key="3">
    <source>
        <dbReference type="Proteomes" id="UP000587527"/>
    </source>
</evidence>
<reference evidence="2 3" key="1">
    <citation type="submission" date="2020-08" db="EMBL/GenBank/DDBJ databases">
        <title>Sequencing the genomes of 1000 actinobacteria strains.</title>
        <authorList>
            <person name="Klenk H.-P."/>
        </authorList>
    </citation>
    <scope>NUCLEOTIDE SEQUENCE [LARGE SCALE GENOMIC DNA]</scope>
    <source>
        <strain evidence="2 3">DSM 45362</strain>
    </source>
</reference>
<keyword evidence="3" id="KW-1185">Reference proteome</keyword>